<keyword evidence="3" id="KW-1185">Reference proteome</keyword>
<keyword evidence="1" id="KW-0812">Transmembrane</keyword>
<evidence type="ECO:0000313" key="2">
    <source>
        <dbReference type="EMBL" id="PIO64459.1"/>
    </source>
</evidence>
<feature type="transmembrane region" description="Helical" evidence="1">
    <location>
        <begin position="131"/>
        <end position="154"/>
    </location>
</feature>
<accession>A0A2G9U2H0</accession>
<sequence length="186" mass="20518">MVGTLVKHHCLCGAFHVQAGARILSVMYLVGSSANLLNSLGFISGYPGSPLTSLTAFIIAFALTYGVFAERRYFIIPFLLLKALVIIITSFGLLLWMALVMAYGNRIPEFAVSTVQDLLPNAGIMGTDSTLRIICIAVLVAIVIVLMTYIYLVFFDYYVFLKEREEAFLNDSQNSAQYSPIPAQEK</sequence>
<dbReference type="AlphaFoldDB" id="A0A2G9U2H0"/>
<keyword evidence="1" id="KW-0472">Membrane</keyword>
<keyword evidence="1" id="KW-1133">Transmembrane helix</keyword>
<evidence type="ECO:0000313" key="3">
    <source>
        <dbReference type="Proteomes" id="UP000230423"/>
    </source>
</evidence>
<evidence type="ECO:0000256" key="1">
    <source>
        <dbReference type="SAM" id="Phobius"/>
    </source>
</evidence>
<feature type="transmembrane region" description="Helical" evidence="1">
    <location>
        <begin position="80"/>
        <end position="103"/>
    </location>
</feature>
<protein>
    <submittedName>
        <fullName evidence="2">Uncharacterized protein</fullName>
    </submittedName>
</protein>
<dbReference type="Proteomes" id="UP000230423">
    <property type="component" value="Unassembled WGS sequence"/>
</dbReference>
<name>A0A2G9U2H0_TELCI</name>
<dbReference type="OrthoDB" id="5792724at2759"/>
<organism evidence="2 3">
    <name type="scientific">Teladorsagia circumcincta</name>
    <name type="common">Brown stomach worm</name>
    <name type="synonym">Ostertagia circumcincta</name>
    <dbReference type="NCBI Taxonomy" id="45464"/>
    <lineage>
        <taxon>Eukaryota</taxon>
        <taxon>Metazoa</taxon>
        <taxon>Ecdysozoa</taxon>
        <taxon>Nematoda</taxon>
        <taxon>Chromadorea</taxon>
        <taxon>Rhabditida</taxon>
        <taxon>Rhabditina</taxon>
        <taxon>Rhabditomorpha</taxon>
        <taxon>Strongyloidea</taxon>
        <taxon>Trichostrongylidae</taxon>
        <taxon>Teladorsagia</taxon>
    </lineage>
</organism>
<gene>
    <name evidence="2" type="ORF">TELCIR_13913</name>
</gene>
<dbReference type="PANTHER" id="PTHR34851">
    <property type="entry name" value="PROTEIN CBG05235-RELATED"/>
    <property type="match status" value="1"/>
</dbReference>
<proteinExistence type="predicted"/>
<dbReference type="PANTHER" id="PTHR34851:SF5">
    <property type="entry name" value="MARVEL DOMAIN-CONTAINING PROTEIN"/>
    <property type="match status" value="1"/>
</dbReference>
<reference evidence="2 3" key="1">
    <citation type="submission" date="2015-09" db="EMBL/GenBank/DDBJ databases">
        <title>Draft genome of the parasitic nematode Teladorsagia circumcincta isolate WARC Sus (inbred).</title>
        <authorList>
            <person name="Mitreva M."/>
        </authorList>
    </citation>
    <scope>NUCLEOTIDE SEQUENCE [LARGE SCALE GENOMIC DNA]</scope>
    <source>
        <strain evidence="2 3">S</strain>
    </source>
</reference>
<dbReference type="EMBL" id="KZ349890">
    <property type="protein sequence ID" value="PIO64459.1"/>
    <property type="molecule type" value="Genomic_DNA"/>
</dbReference>
<feature type="transmembrane region" description="Helical" evidence="1">
    <location>
        <begin position="51"/>
        <end position="68"/>
    </location>
</feature>